<dbReference type="Pfam" id="PF02330">
    <property type="entry name" value="MAM33"/>
    <property type="match status" value="1"/>
</dbReference>
<dbReference type="EMBL" id="JAXIOK010000007">
    <property type="protein sequence ID" value="KAK4766241.1"/>
    <property type="molecule type" value="Genomic_DNA"/>
</dbReference>
<proteinExistence type="predicted"/>
<dbReference type="AlphaFoldDB" id="A0AAN7KFS1"/>
<protein>
    <submittedName>
        <fullName evidence="1">Uncharacterized protein</fullName>
    </submittedName>
</protein>
<dbReference type="Proteomes" id="UP001345219">
    <property type="component" value="Chromosome 7"/>
</dbReference>
<evidence type="ECO:0000313" key="2">
    <source>
        <dbReference type="Proteomes" id="UP001345219"/>
    </source>
</evidence>
<sequence length="91" mass="10366">MVVSIAKGDGPCLELGCTAYPDEFAIDSLLVKSPECSEEDQITYEGPDFQDLDENLHKAFNKYLEIRGIEPSTTNFLHEYMINKDSREYLI</sequence>
<reference evidence="1 2" key="1">
    <citation type="journal article" date="2023" name="Hortic Res">
        <title>Pangenome of water caltrop reveals structural variations and asymmetric subgenome divergence after allopolyploidization.</title>
        <authorList>
            <person name="Zhang X."/>
            <person name="Chen Y."/>
            <person name="Wang L."/>
            <person name="Yuan Y."/>
            <person name="Fang M."/>
            <person name="Shi L."/>
            <person name="Lu R."/>
            <person name="Comes H.P."/>
            <person name="Ma Y."/>
            <person name="Chen Y."/>
            <person name="Huang G."/>
            <person name="Zhou Y."/>
            <person name="Zheng Z."/>
            <person name="Qiu Y."/>
        </authorList>
    </citation>
    <scope>NUCLEOTIDE SEQUENCE [LARGE SCALE GENOMIC DNA]</scope>
    <source>
        <tissue evidence="1">Roots</tissue>
    </source>
</reference>
<evidence type="ECO:0000313" key="1">
    <source>
        <dbReference type="EMBL" id="KAK4766241.1"/>
    </source>
</evidence>
<organism evidence="1 2">
    <name type="scientific">Trapa incisa</name>
    <dbReference type="NCBI Taxonomy" id="236973"/>
    <lineage>
        <taxon>Eukaryota</taxon>
        <taxon>Viridiplantae</taxon>
        <taxon>Streptophyta</taxon>
        <taxon>Embryophyta</taxon>
        <taxon>Tracheophyta</taxon>
        <taxon>Spermatophyta</taxon>
        <taxon>Magnoliopsida</taxon>
        <taxon>eudicotyledons</taxon>
        <taxon>Gunneridae</taxon>
        <taxon>Pentapetalae</taxon>
        <taxon>rosids</taxon>
        <taxon>malvids</taxon>
        <taxon>Myrtales</taxon>
        <taxon>Lythraceae</taxon>
        <taxon>Trapa</taxon>
    </lineage>
</organism>
<gene>
    <name evidence="1" type="ORF">SAY87_007883</name>
</gene>
<name>A0AAN7KFS1_9MYRT</name>
<dbReference type="PANTHER" id="PTHR10826:SF41">
    <property type="entry name" value="MITOCHONDRIAL GLYCOPROTEIN FAMILY PROTEIN"/>
    <property type="match status" value="1"/>
</dbReference>
<accession>A0AAN7KFS1</accession>
<dbReference type="SUPFAM" id="SSF54529">
    <property type="entry name" value="Mitochondrial glycoprotein MAM33-like"/>
    <property type="match status" value="1"/>
</dbReference>
<comment type="caution">
    <text evidence="1">The sequence shown here is derived from an EMBL/GenBank/DDBJ whole genome shotgun (WGS) entry which is preliminary data.</text>
</comment>
<dbReference type="PANTHER" id="PTHR10826">
    <property type="entry name" value="COMPLEMENT COMPONENT 1"/>
    <property type="match status" value="1"/>
</dbReference>
<dbReference type="Gene3D" id="3.10.280.10">
    <property type="entry name" value="Mitochondrial glycoprotein"/>
    <property type="match status" value="1"/>
</dbReference>
<keyword evidence="2" id="KW-1185">Reference proteome</keyword>
<dbReference type="GO" id="GO:0005759">
    <property type="term" value="C:mitochondrial matrix"/>
    <property type="evidence" value="ECO:0007669"/>
    <property type="project" value="InterPro"/>
</dbReference>
<dbReference type="InterPro" id="IPR003428">
    <property type="entry name" value="MAM33"/>
</dbReference>
<dbReference type="InterPro" id="IPR036561">
    <property type="entry name" value="MAM33_sf"/>
</dbReference>